<organism evidence="4 5">
    <name type="scientific">Aerophobetes bacterium</name>
    <dbReference type="NCBI Taxonomy" id="2030807"/>
    <lineage>
        <taxon>Bacteria</taxon>
        <taxon>Candidatus Aerophobota</taxon>
    </lineage>
</organism>
<evidence type="ECO:0000256" key="3">
    <source>
        <dbReference type="ARBA" id="ARBA00022679"/>
    </source>
</evidence>
<name>A0A523RNC9_UNCAE</name>
<protein>
    <submittedName>
        <fullName evidence="4">Uncharacterized protein</fullName>
    </submittedName>
</protein>
<dbReference type="AlphaFoldDB" id="A0A523RNC9"/>
<dbReference type="InterPro" id="IPR038601">
    <property type="entry name" value="MttB-like_sf"/>
</dbReference>
<comment type="caution">
    <text evidence="4">The sequence shown here is derived from an EMBL/GenBank/DDBJ whole genome shotgun (WGS) entry which is preliminary data.</text>
</comment>
<evidence type="ECO:0000256" key="1">
    <source>
        <dbReference type="ARBA" id="ARBA00007137"/>
    </source>
</evidence>
<dbReference type="Gene3D" id="3.20.20.480">
    <property type="entry name" value="Trimethylamine methyltransferase-like"/>
    <property type="match status" value="1"/>
</dbReference>
<dbReference type="InterPro" id="IPR010426">
    <property type="entry name" value="MTTB_MeTrfase"/>
</dbReference>
<dbReference type="EMBL" id="SOKJ01000432">
    <property type="protein sequence ID" value="TET07282.1"/>
    <property type="molecule type" value="Genomic_DNA"/>
</dbReference>
<dbReference type="Proteomes" id="UP000316360">
    <property type="component" value="Unassembled WGS sequence"/>
</dbReference>
<keyword evidence="3" id="KW-0808">Transferase</keyword>
<evidence type="ECO:0000256" key="2">
    <source>
        <dbReference type="ARBA" id="ARBA00022603"/>
    </source>
</evidence>
<dbReference type="GO" id="GO:0032259">
    <property type="term" value="P:methylation"/>
    <property type="evidence" value="ECO:0007669"/>
    <property type="project" value="UniProtKB-KW"/>
</dbReference>
<dbReference type="GO" id="GO:0015948">
    <property type="term" value="P:methanogenesis"/>
    <property type="evidence" value="ECO:0007669"/>
    <property type="project" value="InterPro"/>
</dbReference>
<accession>A0A523RNC9</accession>
<keyword evidence="2" id="KW-0489">Methyltransferase</keyword>
<dbReference type="GO" id="GO:0008168">
    <property type="term" value="F:methyltransferase activity"/>
    <property type="evidence" value="ECO:0007669"/>
    <property type="project" value="UniProtKB-KW"/>
</dbReference>
<dbReference type="Pfam" id="PF06253">
    <property type="entry name" value="MTTB"/>
    <property type="match status" value="1"/>
</dbReference>
<comment type="similarity">
    <text evidence="1">Belongs to the trimethylamine methyltransferase family.</text>
</comment>
<evidence type="ECO:0000313" key="4">
    <source>
        <dbReference type="EMBL" id="TET07282.1"/>
    </source>
</evidence>
<proteinExistence type="inferred from homology"/>
<gene>
    <name evidence="4" type="ORF">E3J84_07605</name>
</gene>
<feature type="non-terminal residue" evidence="4">
    <location>
        <position position="216"/>
    </location>
</feature>
<sequence length="216" mass="24154">MGDIYNWLNKNNLHRINEAALKLLEKVGVKIEHEKIRDLLHQAGAKVNNAKQIVHIPRKVVEKTAAMTRGSDAVAMTQKRSAMEEKIHSGELQQGIGGLAFFYYDWERKQRRLATKEDSVNMIRLGDAMDGITHVNPPLINSQGNPKIEPIESCVACIQNTHPEKLGGKVEAVEPTCVKYLAEIGGVTTGKDYDARFISECNFFNSPLLLSWRSGE</sequence>
<evidence type="ECO:0000313" key="5">
    <source>
        <dbReference type="Proteomes" id="UP000316360"/>
    </source>
</evidence>
<reference evidence="4 5" key="1">
    <citation type="submission" date="2019-03" db="EMBL/GenBank/DDBJ databases">
        <title>Metabolic potential of uncultured bacteria and archaea associated with petroleum seepage in deep-sea sediments.</title>
        <authorList>
            <person name="Dong X."/>
            <person name="Hubert C."/>
        </authorList>
    </citation>
    <scope>NUCLEOTIDE SEQUENCE [LARGE SCALE GENOMIC DNA]</scope>
    <source>
        <strain evidence="4">E44_bin7</strain>
    </source>
</reference>